<dbReference type="Pfam" id="PF04016">
    <property type="entry name" value="DUF364"/>
    <property type="match status" value="1"/>
</dbReference>
<feature type="domain" description="Putative heavy-metal chelation" evidence="1">
    <location>
        <begin position="110"/>
        <end position="244"/>
    </location>
</feature>
<dbReference type="InterPro" id="IPR007161">
    <property type="entry name" value="DUF364"/>
</dbReference>
<evidence type="ECO:0008006" key="5">
    <source>
        <dbReference type="Google" id="ProtNLM"/>
    </source>
</evidence>
<feature type="domain" description="DUF4213" evidence="2">
    <location>
        <begin position="5"/>
        <end position="85"/>
    </location>
</feature>
<dbReference type="Gene3D" id="3.40.50.11590">
    <property type="match status" value="1"/>
</dbReference>
<dbReference type="AlphaFoldDB" id="A0A1I5VKZ0"/>
<keyword evidence="4" id="KW-1185">Reference proteome</keyword>
<accession>A0A1I5VKZ0</accession>
<sequence length="249" mass="27191">MSALYDWLLASAAGAEPVERLQLGLNWTLAEMDGRLGFAFSPRQVARTLSWAGTLGGQPSDRLRPWLLSWDSAEAAVGLAVLNASLNGASSCLREAQPLRGEAPGHLRVFAHFRPQLAGQRVVVVGHYPGLERLWDDFPYQCLERNPQDGDLPDSAAEFLLPHADWVFVTASSLANKTLPRLLELSRQARVVLMGPSLPWLEGWRQFGVDYLAGVRVLDAPAARQVVAEGGGTRLFAGPVEYALLALER</sequence>
<dbReference type="Pfam" id="PF13938">
    <property type="entry name" value="DUF4213"/>
    <property type="match status" value="1"/>
</dbReference>
<evidence type="ECO:0000313" key="3">
    <source>
        <dbReference type="EMBL" id="SFQ08248.1"/>
    </source>
</evidence>
<dbReference type="SUPFAM" id="SSF159713">
    <property type="entry name" value="Dhaf3308-like"/>
    <property type="match status" value="1"/>
</dbReference>
<evidence type="ECO:0000259" key="2">
    <source>
        <dbReference type="Pfam" id="PF13938"/>
    </source>
</evidence>
<gene>
    <name evidence="3" type="ORF">SAMN05216229_11112</name>
</gene>
<evidence type="ECO:0000259" key="1">
    <source>
        <dbReference type="Pfam" id="PF04016"/>
    </source>
</evidence>
<dbReference type="Gene3D" id="3.30.390.100">
    <property type="match status" value="1"/>
</dbReference>
<organism evidence="3 4">
    <name type="scientific">Geopseudomonas sagittaria</name>
    <dbReference type="NCBI Taxonomy" id="1135990"/>
    <lineage>
        <taxon>Bacteria</taxon>
        <taxon>Pseudomonadati</taxon>
        <taxon>Pseudomonadota</taxon>
        <taxon>Gammaproteobacteria</taxon>
        <taxon>Pseudomonadales</taxon>
        <taxon>Pseudomonadaceae</taxon>
        <taxon>Geopseudomonas</taxon>
    </lineage>
</organism>
<name>A0A1I5VKZ0_9GAMM</name>
<reference evidence="4" key="1">
    <citation type="submission" date="2016-10" db="EMBL/GenBank/DDBJ databases">
        <authorList>
            <person name="Varghese N."/>
            <person name="Submissions S."/>
        </authorList>
    </citation>
    <scope>NUCLEOTIDE SEQUENCE [LARGE SCALE GENOMIC DNA]</scope>
    <source>
        <strain evidence="4">JCM 18195</strain>
    </source>
</reference>
<proteinExistence type="predicted"/>
<dbReference type="Proteomes" id="UP000243084">
    <property type="component" value="Unassembled WGS sequence"/>
</dbReference>
<protein>
    <recommendedName>
        <fullName evidence="5">Heavy-metal chelation</fullName>
    </recommendedName>
</protein>
<dbReference type="RefSeq" id="WP_175526657.1">
    <property type="nucleotide sequence ID" value="NZ_FOXM01000011.1"/>
</dbReference>
<dbReference type="InterPro" id="IPR025251">
    <property type="entry name" value="DUF4213"/>
</dbReference>
<dbReference type="EMBL" id="FOXM01000011">
    <property type="protein sequence ID" value="SFQ08248.1"/>
    <property type="molecule type" value="Genomic_DNA"/>
</dbReference>
<evidence type="ECO:0000313" key="4">
    <source>
        <dbReference type="Proteomes" id="UP000243084"/>
    </source>
</evidence>